<feature type="compositionally biased region" description="Low complexity" evidence="1">
    <location>
        <begin position="1"/>
        <end position="21"/>
    </location>
</feature>
<dbReference type="InterPro" id="IPR043148">
    <property type="entry name" value="TagF_C"/>
</dbReference>
<feature type="compositionally biased region" description="Acidic residues" evidence="1">
    <location>
        <begin position="774"/>
        <end position="789"/>
    </location>
</feature>
<evidence type="ECO:0000313" key="4">
    <source>
        <dbReference type="Proteomes" id="UP001166784"/>
    </source>
</evidence>
<dbReference type="EMBL" id="JAKWJU010000002">
    <property type="protein sequence ID" value="MCH6160594.1"/>
    <property type="molecule type" value="Genomic_DNA"/>
</dbReference>
<feature type="transmembrane region" description="Helical" evidence="2">
    <location>
        <begin position="149"/>
        <end position="170"/>
    </location>
</feature>
<organism evidence="3 4">
    <name type="scientific">Streptomyces marispadix</name>
    <dbReference type="NCBI Taxonomy" id="2922868"/>
    <lineage>
        <taxon>Bacteria</taxon>
        <taxon>Bacillati</taxon>
        <taxon>Actinomycetota</taxon>
        <taxon>Actinomycetes</taxon>
        <taxon>Kitasatosporales</taxon>
        <taxon>Streptomycetaceae</taxon>
        <taxon>Streptomyces</taxon>
    </lineage>
</organism>
<proteinExistence type="predicted"/>
<evidence type="ECO:0008006" key="5">
    <source>
        <dbReference type="Google" id="ProtNLM"/>
    </source>
</evidence>
<dbReference type="Proteomes" id="UP001166784">
    <property type="component" value="Unassembled WGS sequence"/>
</dbReference>
<evidence type="ECO:0000256" key="1">
    <source>
        <dbReference type="SAM" id="MobiDB-lite"/>
    </source>
</evidence>
<keyword evidence="2" id="KW-0812">Transmembrane</keyword>
<dbReference type="RefSeq" id="WP_241058643.1">
    <property type="nucleotide sequence ID" value="NZ_JAKWJU010000002.1"/>
</dbReference>
<reference evidence="3" key="1">
    <citation type="submission" date="2022-03" db="EMBL/GenBank/DDBJ databases">
        <authorList>
            <person name="Santos J.D.N."/>
            <person name="Kallscheuer N."/>
            <person name="Jogler C."/>
            <person name="Lage O.M."/>
        </authorList>
    </citation>
    <scope>NUCLEOTIDE SEQUENCE</scope>
    <source>
        <strain evidence="3">M600PL45_2</strain>
    </source>
</reference>
<feature type="region of interest" description="Disordered" evidence="1">
    <location>
        <begin position="713"/>
        <end position="789"/>
    </location>
</feature>
<dbReference type="Gene3D" id="3.40.50.12580">
    <property type="match status" value="1"/>
</dbReference>
<sequence length="789" mass="83618">MRTEPDAASASASDPASAQAPPHTPASRAPAGQASPLTAVPDRAPGAAPPPTRGFRFQRRTVAAATALALLAAAYLIQLLGLLLAEPALVVAGAALGLATESWILTRRRALARSLGSAQLHHPVRQLLRDGLLLGGLARLDALRPLHQAALLLVAVLGCWATHFICQAVAARVRRSRRLPVVTRNIDVSALRIGPAPAALFGRNGAARLLACSALVTAGASATAVTGDARWAALVAPACWAALLAGTVHLACRLLPGRRPPGEEEVLAWLDGWLAEYRPTVGMYFSGGTASAYQADMWLPVLDKLDGRPLIVLRERFMVQKIDVTDVPIVCIPKVAHLMRLEHSTLEVMLHPANSGKTSHVLRIPTIKHAFINHGESDKLSSCNPYAKAYDEVWVAGPAARERYRLAGIGVRDEDVVEVGRPQLEPVRPYAGPPARGRPVTVLYAPTWEGWTDDPGNTSLPLAGERIVAALLADEGVRLLYKPHPMTGSVDPAVRDVDMRIRQQVAEAAARRRAVRPGRAVRAEHADPGTAAELERLEAELAALDGSFGRRGGDEAERMLRQHPGAQPSAAAVRAAVEAWEECYWRAGDPWEHQVLTTRRPGIHSCFNQADLLVSDVSSVVSDYLSSEKPYAVVNTTGLPEEEFRAGFPTVRAATVLTPEADGIPALLESVREPAEDVLRQARAELKAHLLGPDEPPSAVRFGRAVAALRAQARTHRERWAGAGSPGSGAAPEPPGHSGPDRRPGIRRGSGSGVRPGTGPGAASGQPAAVPGDEGADGADEAEEPDGVL</sequence>
<gene>
    <name evidence="3" type="ORF">MMA15_09275</name>
</gene>
<evidence type="ECO:0000313" key="3">
    <source>
        <dbReference type="EMBL" id="MCH6160594.1"/>
    </source>
</evidence>
<keyword evidence="2" id="KW-0472">Membrane</keyword>
<protein>
    <recommendedName>
        <fullName evidence="5">Integral membrane protein</fullName>
    </recommendedName>
</protein>
<evidence type="ECO:0000256" key="2">
    <source>
        <dbReference type="SAM" id="Phobius"/>
    </source>
</evidence>
<reference evidence="3" key="2">
    <citation type="journal article" date="2023" name="Int. J. Syst. Evol. Microbiol.">
        <title>Streptomyces marispadix sp. nov., isolated from marine beach sediment of the Northern Coast of Portugal.</title>
        <authorList>
            <person name="dos Santos J.D.N."/>
            <person name="Vitorino I.R."/>
            <person name="Kallscheuer N."/>
            <person name="Srivastava A."/>
            <person name="Krautwurst S."/>
            <person name="Marz M."/>
            <person name="Jogler C."/>
            <person name="Lobo Da Cunha A."/>
            <person name="Catita J."/>
            <person name="Goncalves H."/>
            <person name="Gonzalez I."/>
            <person name="Reyes F."/>
            <person name="Lage O.M."/>
        </authorList>
    </citation>
    <scope>NUCLEOTIDE SEQUENCE</scope>
    <source>
        <strain evidence="3">M600PL45_2</strain>
    </source>
</reference>
<name>A0ABS9SWE5_9ACTN</name>
<feature type="region of interest" description="Disordered" evidence="1">
    <location>
        <begin position="1"/>
        <end position="54"/>
    </location>
</feature>
<accession>A0ABS9SWE5</accession>
<keyword evidence="4" id="KW-1185">Reference proteome</keyword>
<feature type="transmembrane region" description="Helical" evidence="2">
    <location>
        <begin position="88"/>
        <end position="106"/>
    </location>
</feature>
<comment type="caution">
    <text evidence="3">The sequence shown here is derived from an EMBL/GenBank/DDBJ whole genome shotgun (WGS) entry which is preliminary data.</text>
</comment>
<keyword evidence="2" id="KW-1133">Transmembrane helix</keyword>
<feature type="compositionally biased region" description="Gly residues" evidence="1">
    <location>
        <begin position="748"/>
        <end position="762"/>
    </location>
</feature>
<feature type="transmembrane region" description="Helical" evidence="2">
    <location>
        <begin position="62"/>
        <end position="82"/>
    </location>
</feature>